<evidence type="ECO:0000259" key="11">
    <source>
        <dbReference type="PROSITE" id="PS50011"/>
    </source>
</evidence>
<dbReference type="InterPro" id="IPR001245">
    <property type="entry name" value="Ser-Thr/Tyr_kinase_cat_dom"/>
</dbReference>
<evidence type="ECO:0000256" key="1">
    <source>
        <dbReference type="ARBA" id="ARBA00012513"/>
    </source>
</evidence>
<dbReference type="Proteomes" id="UP000054845">
    <property type="component" value="Unassembled WGS sequence"/>
</dbReference>
<reference evidence="13" key="1">
    <citation type="submission" date="2014-09" db="EMBL/GenBank/DDBJ databases">
        <authorList>
            <person name="Sharma Rahul"/>
            <person name="Thines Marco"/>
        </authorList>
    </citation>
    <scope>NUCLEOTIDE SEQUENCE [LARGE SCALE GENOMIC DNA]</scope>
</reference>
<feature type="compositionally biased region" description="Low complexity" evidence="10">
    <location>
        <begin position="919"/>
        <end position="929"/>
    </location>
</feature>
<feature type="region of interest" description="Disordered" evidence="10">
    <location>
        <begin position="477"/>
        <end position="511"/>
    </location>
</feature>
<keyword evidence="4 9" id="KW-0547">Nucleotide-binding</keyword>
<feature type="compositionally biased region" description="Basic and acidic residues" evidence="10">
    <location>
        <begin position="955"/>
        <end position="987"/>
    </location>
</feature>
<dbReference type="PANTHER" id="PTHR24343:SF324">
    <property type="entry name" value="SERINE_THREONINE-PROTEIN KINASE PRR1"/>
    <property type="match status" value="1"/>
</dbReference>
<dbReference type="PROSITE" id="PS00107">
    <property type="entry name" value="PROTEIN_KINASE_ATP"/>
    <property type="match status" value="1"/>
</dbReference>
<feature type="compositionally biased region" description="Polar residues" evidence="10">
    <location>
        <begin position="869"/>
        <end position="882"/>
    </location>
</feature>
<evidence type="ECO:0000256" key="5">
    <source>
        <dbReference type="ARBA" id="ARBA00022777"/>
    </source>
</evidence>
<dbReference type="GO" id="GO:0005938">
    <property type="term" value="C:cell cortex"/>
    <property type="evidence" value="ECO:0007669"/>
    <property type="project" value="TreeGrafter"/>
</dbReference>
<dbReference type="SMART" id="SM00220">
    <property type="entry name" value="S_TKc"/>
    <property type="match status" value="1"/>
</dbReference>
<evidence type="ECO:0000256" key="2">
    <source>
        <dbReference type="ARBA" id="ARBA00022527"/>
    </source>
</evidence>
<feature type="region of interest" description="Disordered" evidence="10">
    <location>
        <begin position="264"/>
        <end position="283"/>
    </location>
</feature>
<comment type="catalytic activity">
    <reaction evidence="8">
        <text>L-seryl-[protein] + ATP = O-phospho-L-seryl-[protein] + ADP + H(+)</text>
        <dbReference type="Rhea" id="RHEA:17989"/>
        <dbReference type="Rhea" id="RHEA-COMP:9863"/>
        <dbReference type="Rhea" id="RHEA-COMP:11604"/>
        <dbReference type="ChEBI" id="CHEBI:15378"/>
        <dbReference type="ChEBI" id="CHEBI:29999"/>
        <dbReference type="ChEBI" id="CHEBI:30616"/>
        <dbReference type="ChEBI" id="CHEBI:83421"/>
        <dbReference type="ChEBI" id="CHEBI:456216"/>
        <dbReference type="EC" id="2.7.11.1"/>
    </reaction>
</comment>
<feature type="region of interest" description="Disordered" evidence="10">
    <location>
        <begin position="705"/>
        <end position="724"/>
    </location>
</feature>
<dbReference type="GO" id="GO:0004674">
    <property type="term" value="F:protein serine/threonine kinase activity"/>
    <property type="evidence" value="ECO:0007669"/>
    <property type="project" value="UniProtKB-KW"/>
</dbReference>
<feature type="region of interest" description="Disordered" evidence="10">
    <location>
        <begin position="417"/>
        <end position="457"/>
    </location>
</feature>
<evidence type="ECO:0000256" key="3">
    <source>
        <dbReference type="ARBA" id="ARBA00022679"/>
    </source>
</evidence>
<dbReference type="OrthoDB" id="4062651at2759"/>
<dbReference type="SUPFAM" id="SSF56112">
    <property type="entry name" value="Protein kinase-like (PK-like)"/>
    <property type="match status" value="1"/>
</dbReference>
<dbReference type="AlphaFoldDB" id="A0A0P1BIJ2"/>
<evidence type="ECO:0000256" key="10">
    <source>
        <dbReference type="SAM" id="MobiDB-lite"/>
    </source>
</evidence>
<feature type="region of interest" description="Disordered" evidence="10">
    <location>
        <begin position="1"/>
        <end position="164"/>
    </location>
</feature>
<dbReference type="Gene3D" id="1.10.510.10">
    <property type="entry name" value="Transferase(Phosphotransferase) domain 1"/>
    <property type="match status" value="2"/>
</dbReference>
<feature type="compositionally biased region" description="Basic residues" evidence="10">
    <location>
        <begin position="1208"/>
        <end position="1221"/>
    </location>
</feature>
<dbReference type="Pfam" id="PF07714">
    <property type="entry name" value="PK_Tyr_Ser-Thr"/>
    <property type="match status" value="1"/>
</dbReference>
<evidence type="ECO:0000256" key="4">
    <source>
        <dbReference type="ARBA" id="ARBA00022741"/>
    </source>
</evidence>
<feature type="region of interest" description="Disordered" evidence="10">
    <location>
        <begin position="181"/>
        <end position="206"/>
    </location>
</feature>
<dbReference type="PROSITE" id="PS50011">
    <property type="entry name" value="PROTEIN_KINASE_DOM"/>
    <property type="match status" value="1"/>
</dbReference>
<keyword evidence="3" id="KW-0808">Transferase</keyword>
<feature type="compositionally biased region" description="Polar residues" evidence="10">
    <location>
        <begin position="82"/>
        <end position="103"/>
    </location>
</feature>
<feature type="compositionally biased region" description="Low complexity" evidence="10">
    <location>
        <begin position="443"/>
        <end position="456"/>
    </location>
</feature>
<keyword evidence="2 12" id="KW-0723">Serine/threonine-protein kinase</keyword>
<dbReference type="InterPro" id="IPR011009">
    <property type="entry name" value="Kinase-like_dom_sf"/>
</dbReference>
<feature type="region of interest" description="Disordered" evidence="10">
    <location>
        <begin position="861"/>
        <end position="1241"/>
    </location>
</feature>
<feature type="compositionally biased region" description="Polar residues" evidence="10">
    <location>
        <begin position="480"/>
        <end position="494"/>
    </location>
</feature>
<accession>A0A0P1BIJ2</accession>
<evidence type="ECO:0000313" key="13">
    <source>
        <dbReference type="Proteomes" id="UP000054845"/>
    </source>
</evidence>
<keyword evidence="6 9" id="KW-0067">ATP-binding</keyword>
<sequence>MAHAISLDDLRNASQTGSNASPTDLTSSSRLPRSREGAIDALTPERPRRRGRRRRSSEQPDAAIHWWERASDTDKDVDEGGSQKSVQDLSRSEQNSRAQTNASLAVGPGQVPFHSEPAQRPQLHLRTSSYGANKELQTPSQEIPQPKDDPEPNSPPGARSPAADFLSAFASLHSVVDASISSDSSWSLDRARSLSPSPFPASNPQGIQQATSNAALEVQSTPHASSLPNAVPPMPMPLGLASAAAALYGSQDDSQPAEAGIASRYPKTNARLPSSLPSLPPRSLARDDEGALICGGRFQLGRTLGFGGSSTVREALDRGGPQHKIASAHQAARVAVKIVQLEAHEEEAEAEAGLWSSLPSHPHLLPLLEREVVEPSSASDKRLLFLVMPLADAGSLLTFVRAEGGLSVSIDEAGSNGVVSSSSLRSPHGPHHARPQSTYTINRSPLSSTSSRTGSGFLPGRAGGAARILSDGNGVAISPNGPSSLTGSRYSGQSPEGLGASGGLLRRASSRAAPKSRGIPLAIARDVMAQLCAGMQVLQSLHIRHGDLKLENVLGQHAPNGRGEDGRRLIWRLADFGLSCVVRKHQGASDAHGVASLDTRKSPTRLSAAHPLRAKGASESAILTNEHAAVSIPRGGSLAYAAPEALRTATEQSQLLHEASPFATDHWALGCIFYALLAGRLPFTDSFEPRLQLKITRGAWSMPSRLARRNPRRSRTSSMSVRGGSADAQCSRLASAVQPSTSVQSLTSDIFSGPAGHQLPSQGLGAAFDMSASLPALPVGAIDWSSKVSPAQRSTFGDDEDASDTDDEAAEVDKATRLWDGTRLERSAARELLRGLLEPDAGLRWTLSDVEQCAFLQQGGKGALPDNQDPGNQADSVINSTAPHDAAPAQSDDQNAAKTLSFERRPPSHERSKDRDSSLSRSRPARLSLGPHDAVGAERSPTGPPVLASQTEFLDVSRPDGQALEHDQRGRQHRRMADVLENVRSDHSLTTSSSERPIPLKSAAQSCSRSRSRSRSGAGWEPRKASQSGPPAKDDASLGAGCDQSIFQQPQAPRRPGLQARASSAELLSHVPAEYGPAMQRRPSRSVSRTRNSQKSEAGVSSERRSVGRSSTSRSRSRAPDALASLLRNSQQNEESGGSTRGARSSTMSSNRSTHGSSSSSSPGPREHVRSPLSLQCATGATIYREDSSRALSDEAPLPQHEEEHAHWWQRGRTRDSRRHAQATPDTAVDDGTKSSRWPWH</sequence>
<organism evidence="12 13">
    <name type="scientific">Ceraceosorus bombacis</name>
    <dbReference type="NCBI Taxonomy" id="401625"/>
    <lineage>
        <taxon>Eukaryota</taxon>
        <taxon>Fungi</taxon>
        <taxon>Dikarya</taxon>
        <taxon>Basidiomycota</taxon>
        <taxon>Ustilaginomycotina</taxon>
        <taxon>Exobasidiomycetes</taxon>
        <taxon>Ceraceosorales</taxon>
        <taxon>Ceraceosoraceae</taxon>
        <taxon>Ceraceosorus</taxon>
    </lineage>
</organism>
<feature type="compositionally biased region" description="Basic and acidic residues" evidence="10">
    <location>
        <begin position="33"/>
        <end position="46"/>
    </location>
</feature>
<feature type="compositionally biased region" description="Basic and acidic residues" evidence="10">
    <location>
        <begin position="1184"/>
        <end position="1193"/>
    </location>
</feature>
<feature type="domain" description="Protein kinase" evidence="11">
    <location>
        <begin position="298"/>
        <end position="856"/>
    </location>
</feature>
<proteinExistence type="predicted"/>
<feature type="compositionally biased region" description="Polar residues" evidence="10">
    <location>
        <begin position="12"/>
        <end position="31"/>
    </location>
</feature>
<feature type="compositionally biased region" description="Basic and acidic residues" evidence="10">
    <location>
        <begin position="901"/>
        <end position="918"/>
    </location>
</feature>
<dbReference type="EMBL" id="CCYA01000264">
    <property type="protein sequence ID" value="CEH15462.1"/>
    <property type="molecule type" value="Genomic_DNA"/>
</dbReference>
<feature type="compositionally biased region" description="Low complexity" evidence="10">
    <location>
        <begin position="1136"/>
        <end position="1162"/>
    </location>
</feature>
<name>A0A0P1BIJ2_9BASI</name>
<feature type="compositionally biased region" description="Basic and acidic residues" evidence="10">
    <location>
        <begin position="1"/>
        <end position="11"/>
    </location>
</feature>
<dbReference type="EC" id="2.7.11.1" evidence="1"/>
<evidence type="ECO:0000256" key="6">
    <source>
        <dbReference type="ARBA" id="ARBA00022840"/>
    </source>
</evidence>
<evidence type="ECO:0000256" key="9">
    <source>
        <dbReference type="PROSITE-ProRule" id="PRU10141"/>
    </source>
</evidence>
<protein>
    <recommendedName>
        <fullName evidence="1">non-specific serine/threonine protein kinase</fullName>
        <ecNumber evidence="1">2.7.11.1</ecNumber>
    </recommendedName>
</protein>
<dbReference type="STRING" id="401625.A0A0P1BIJ2"/>
<feature type="region of interest" description="Disordered" evidence="10">
    <location>
        <begin position="788"/>
        <end position="810"/>
    </location>
</feature>
<dbReference type="InterPro" id="IPR000719">
    <property type="entry name" value="Prot_kinase_dom"/>
</dbReference>
<feature type="compositionally biased region" description="Low complexity" evidence="10">
    <location>
        <begin position="271"/>
        <end position="283"/>
    </location>
</feature>
<feature type="compositionally biased region" description="Basic residues" evidence="10">
    <location>
        <begin position="706"/>
        <end position="715"/>
    </location>
</feature>
<feature type="binding site" evidence="9">
    <location>
        <position position="337"/>
    </location>
    <ligand>
        <name>ATP</name>
        <dbReference type="ChEBI" id="CHEBI:30616"/>
    </ligand>
</feature>
<dbReference type="InterPro" id="IPR017441">
    <property type="entry name" value="Protein_kinase_ATP_BS"/>
</dbReference>
<comment type="catalytic activity">
    <reaction evidence="7">
        <text>L-threonyl-[protein] + ATP = O-phospho-L-threonyl-[protein] + ADP + H(+)</text>
        <dbReference type="Rhea" id="RHEA:46608"/>
        <dbReference type="Rhea" id="RHEA-COMP:11060"/>
        <dbReference type="Rhea" id="RHEA-COMP:11605"/>
        <dbReference type="ChEBI" id="CHEBI:15378"/>
        <dbReference type="ChEBI" id="CHEBI:30013"/>
        <dbReference type="ChEBI" id="CHEBI:30616"/>
        <dbReference type="ChEBI" id="CHEBI:61977"/>
        <dbReference type="ChEBI" id="CHEBI:456216"/>
        <dbReference type="EC" id="2.7.11.1"/>
    </reaction>
</comment>
<keyword evidence="13" id="KW-1185">Reference proteome</keyword>
<evidence type="ECO:0000313" key="12">
    <source>
        <dbReference type="EMBL" id="CEH15462.1"/>
    </source>
</evidence>
<feature type="compositionally biased region" description="Acidic residues" evidence="10">
    <location>
        <begin position="797"/>
        <end position="810"/>
    </location>
</feature>
<dbReference type="GO" id="GO:0005524">
    <property type="term" value="F:ATP binding"/>
    <property type="evidence" value="ECO:0007669"/>
    <property type="project" value="UniProtKB-UniRule"/>
</dbReference>
<evidence type="ECO:0000256" key="7">
    <source>
        <dbReference type="ARBA" id="ARBA00047899"/>
    </source>
</evidence>
<keyword evidence="5 12" id="KW-0418">Kinase</keyword>
<dbReference type="PANTHER" id="PTHR24343">
    <property type="entry name" value="SERINE/THREONINE KINASE"/>
    <property type="match status" value="1"/>
</dbReference>
<feature type="compositionally biased region" description="Polar residues" evidence="10">
    <location>
        <begin position="1085"/>
        <end position="1096"/>
    </location>
</feature>
<feature type="compositionally biased region" description="Polar residues" evidence="10">
    <location>
        <begin position="125"/>
        <end position="143"/>
    </location>
</feature>
<evidence type="ECO:0000256" key="8">
    <source>
        <dbReference type="ARBA" id="ARBA00048679"/>
    </source>
</evidence>